<proteinExistence type="predicted"/>
<feature type="region of interest" description="Disordered" evidence="1">
    <location>
        <begin position="408"/>
        <end position="431"/>
    </location>
</feature>
<dbReference type="Proteomes" id="UP000580250">
    <property type="component" value="Unassembled WGS sequence"/>
</dbReference>
<protein>
    <submittedName>
        <fullName evidence="2">Uncharacterized protein</fullName>
    </submittedName>
</protein>
<dbReference type="AlphaFoldDB" id="A0A6V7UUK5"/>
<feature type="compositionally biased region" description="Low complexity" evidence="1">
    <location>
        <begin position="1"/>
        <end position="21"/>
    </location>
</feature>
<feature type="region of interest" description="Disordered" evidence="1">
    <location>
        <begin position="1"/>
        <end position="24"/>
    </location>
</feature>
<evidence type="ECO:0000313" key="3">
    <source>
        <dbReference type="Proteomes" id="UP000580250"/>
    </source>
</evidence>
<evidence type="ECO:0000313" key="2">
    <source>
        <dbReference type="EMBL" id="CAD2165950.1"/>
    </source>
</evidence>
<accession>A0A6V7UUK5</accession>
<evidence type="ECO:0000256" key="1">
    <source>
        <dbReference type="SAM" id="MobiDB-lite"/>
    </source>
</evidence>
<gene>
    <name evidence="2" type="ORF">MENT_LOCUS17504</name>
</gene>
<dbReference type="EMBL" id="CAJEWN010000113">
    <property type="protein sequence ID" value="CAD2165950.1"/>
    <property type="molecule type" value="Genomic_DNA"/>
</dbReference>
<comment type="caution">
    <text evidence="2">The sequence shown here is derived from an EMBL/GenBank/DDBJ whole genome shotgun (WGS) entry which is preliminary data.</text>
</comment>
<reference evidence="2 3" key="1">
    <citation type="submission" date="2020-08" db="EMBL/GenBank/DDBJ databases">
        <authorList>
            <person name="Koutsovoulos G."/>
            <person name="Danchin GJ E."/>
        </authorList>
    </citation>
    <scope>NUCLEOTIDE SEQUENCE [LARGE SCALE GENOMIC DNA]</scope>
</reference>
<sequence>MEPSGVGPSSGSGPSSPSYPSNDEPSNFSLVELTVLIRTLLRIKQEDLFKETNVDKPLFKFFNENAREVLKRFNLSGDNLARGGARKANKVISYYNSLIDERDNLKLSRLEHFSVEEKAEFMLERIHDFSYTMEKENYSAFLDKYNLNFEDYEESKANLMNLIDEDFEALLQFSARTFIIERNLYILWNLYAFTRQLIRSFLTSHEIIDDYNQKLFNYCENNNEIKSMQYISIFRYLQFYDEFEIFANNLTKNYLENLNIYEENKIQFVYNDDLYVNYFVCQKLSIAEDNGTIYPSQFEDEDEDTNIEDYFKLFYKQHFPKENFSTEEENTIKETINTHPSLYLFYYNLPVKVQQKLEYFVIDKKVISNCVNSKYYLENSTELIKMRFTSIPPHAHEEAVTKIKNYFLPPPPPQHQRQSRRNRGNRGGGNN</sequence>
<name>A0A6V7UUK5_MELEN</name>
<organism evidence="2 3">
    <name type="scientific">Meloidogyne enterolobii</name>
    <name type="common">Root-knot nematode worm</name>
    <name type="synonym">Meloidogyne mayaguensis</name>
    <dbReference type="NCBI Taxonomy" id="390850"/>
    <lineage>
        <taxon>Eukaryota</taxon>
        <taxon>Metazoa</taxon>
        <taxon>Ecdysozoa</taxon>
        <taxon>Nematoda</taxon>
        <taxon>Chromadorea</taxon>
        <taxon>Rhabditida</taxon>
        <taxon>Tylenchina</taxon>
        <taxon>Tylenchomorpha</taxon>
        <taxon>Tylenchoidea</taxon>
        <taxon>Meloidogynidae</taxon>
        <taxon>Meloidogyninae</taxon>
        <taxon>Meloidogyne</taxon>
    </lineage>
</organism>